<dbReference type="InterPro" id="IPR030808">
    <property type="entry name" value="Glycosyl_04372"/>
</dbReference>
<reference evidence="2" key="1">
    <citation type="submission" date="2019-09" db="EMBL/GenBank/DDBJ databases">
        <title>Comparative Genomics of Leptospira interrogans Reveals Genome Plasticity - A Common Adaptive Strategy for Survival in Various Hosts.</title>
        <authorList>
            <person name="Ramli S.R."/>
            <person name="Bunk B."/>
            <person name="Goris M."/>
            <person name="Bhuju S."/>
            <person name="Jarek M."/>
            <person name="Sproer C."/>
            <person name="Mustakim S."/>
            <person name="Strommenger B."/>
            <person name="Pessler F."/>
        </authorList>
    </citation>
    <scope>NUCLEOTIDE SEQUENCE</scope>
    <source>
        <strain evidence="2">782</strain>
    </source>
</reference>
<dbReference type="RefSeq" id="WP_061270448.1">
    <property type="nucleotide sequence ID" value="NZ_CP043884.1"/>
</dbReference>
<keyword evidence="1" id="KW-1133">Transmembrane helix</keyword>
<accession>A0AAP9WCH5</accession>
<evidence type="ECO:0000313" key="2">
    <source>
        <dbReference type="EMBL" id="QOI43108.1"/>
    </source>
</evidence>
<dbReference type="NCBIfam" id="TIGR04372">
    <property type="entry name" value="glycosyl_04372"/>
    <property type="match status" value="1"/>
</dbReference>
<protein>
    <submittedName>
        <fullName evidence="2">TIGR04372 family glycosyltransferase</fullName>
    </submittedName>
</protein>
<evidence type="ECO:0000313" key="3">
    <source>
        <dbReference type="Proteomes" id="UP000663124"/>
    </source>
</evidence>
<dbReference type="Proteomes" id="UP000663124">
    <property type="component" value="Chromosome 1"/>
</dbReference>
<name>A0AAP9WCH5_LEPIR</name>
<keyword evidence="1" id="KW-0812">Transmembrane</keyword>
<dbReference type="EMBL" id="CP043884">
    <property type="protein sequence ID" value="QOI43108.1"/>
    <property type="molecule type" value="Genomic_DNA"/>
</dbReference>
<dbReference type="AlphaFoldDB" id="A0AAP9WCH5"/>
<gene>
    <name evidence="2" type="ORF">Lepto782_13110</name>
</gene>
<evidence type="ECO:0000256" key="1">
    <source>
        <dbReference type="SAM" id="Phobius"/>
    </source>
</evidence>
<proteinExistence type="predicted"/>
<organism evidence="2 3">
    <name type="scientific">Leptospira interrogans serovar Canicola</name>
    <dbReference type="NCBI Taxonomy" id="211880"/>
    <lineage>
        <taxon>Bacteria</taxon>
        <taxon>Pseudomonadati</taxon>
        <taxon>Spirochaetota</taxon>
        <taxon>Spirochaetia</taxon>
        <taxon>Leptospirales</taxon>
        <taxon>Leptospiraceae</taxon>
        <taxon>Leptospira</taxon>
    </lineage>
</organism>
<keyword evidence="1" id="KW-0472">Membrane</keyword>
<feature type="transmembrane region" description="Helical" evidence="1">
    <location>
        <begin position="25"/>
        <end position="45"/>
    </location>
</feature>
<sequence length="416" mass="49726">MYILSQLNDIRKGRSRVLFRKIGRAIDYLLALLFFPLILLLLFFIRGIRKWKHVRFGYFVSYRIGHFAADAGILFAEAKKNKTYLDFYFIPKPVSNMQWYKMICRNFNVTKVAEAFYRIDRMVFNDSMHRIIAPMERLGSRDKNGILNSIHDTIPFLEEEDLFCKRWLLDKGWQNDQKFVCLMIRDSTYLQKHIPDKDFSYHNYRDSEIDTYLDSVKTLTEMGYWVIRMGKVAKKKLTYNHERFIDYPFLKDQNDLLDIWLMANCYFVISTGTGLDAIADIYRRPVVYLNLLPLSNIVSWSYAITVPKYLKWKETGKYLSFLEHLNNNYCHSEKYKDSKIRIEDLSSEDISEAVLELESRLRGKWIETDEDKELQERFWKLLKGWENFSQLHGWTHPKAKVGSRFLMKMGKDFFKV</sequence>